<dbReference type="InterPro" id="IPR017907">
    <property type="entry name" value="Znf_RING_CS"/>
</dbReference>
<evidence type="ECO:0000256" key="12">
    <source>
        <dbReference type="PROSITE-ProRule" id="PRU00175"/>
    </source>
</evidence>
<keyword evidence="11 14" id="KW-0472">Membrane</keyword>
<feature type="compositionally biased region" description="Polar residues" evidence="13">
    <location>
        <begin position="385"/>
        <end position="405"/>
    </location>
</feature>
<feature type="domain" description="RING-type" evidence="15">
    <location>
        <begin position="499"/>
        <end position="556"/>
    </location>
</feature>
<evidence type="ECO:0000256" key="4">
    <source>
        <dbReference type="ARBA" id="ARBA00013603"/>
    </source>
</evidence>
<evidence type="ECO:0000256" key="1">
    <source>
        <dbReference type="ARBA" id="ARBA00003246"/>
    </source>
</evidence>
<dbReference type="GO" id="GO:0009306">
    <property type="term" value="P:protein secretion"/>
    <property type="evidence" value="ECO:0007669"/>
    <property type="project" value="TreeGrafter"/>
</dbReference>
<sequence length="598" mass="64562">MESTTRPLLSADIEPDSNSPPGTPRTFPSGNIASSSSSSRPPRQADGGLPPPVNSLGSGSEGNNGDEGIVGMIKRSSHPMALLSLYFFRSAAITVYVLCGLFTDNYVLSIVLVVVLLSMDFWVTRNVAGRTLVGLRYWNQVDEDGESSWVFESRDPSVASNAVDSKLFWTALYVYPVGWAVLFFVSLLKFSVSFLPIVALALVFNLSNVLGFTYADRDAKARWANSVSGGMGDMFGMSGLGGQVVGGMVKSSLSRVNMFILWVQRYLLCWVNEVNEDLTESDDTTPIFRESTFTTSFCSSTTYTLSIKLLINPVNLPAMPPLTTTAILLSTSESSRSPSDMNRPRLPVPPRPQRPPNGSFALGTSTATTSTSNLPEPTRAISPSYPATGSTTNSAIAGPSTFTRSGRTRASFETLTNDTCSPSETGPGSQRPRKRIHLDLRDQSENNDNNKRNAKANFTSATKLTEEGRVHPKRRVIPPPPVDLEGEDASKELITEYNCPICLCPPSEACVTPCGHLMCFACLRNTLLANPQSAHRHATQPVSLETNLEGSCPVCRKVLPGGLLGYGSSKGKGKSKSGKKTKPGVVKIELRLIDLVKE</sequence>
<dbReference type="Pfam" id="PF05832">
    <property type="entry name" value="DUF846"/>
    <property type="match status" value="1"/>
</dbReference>
<dbReference type="InterPro" id="IPR001841">
    <property type="entry name" value="Znf_RING"/>
</dbReference>
<feature type="compositionally biased region" description="Polar residues" evidence="13">
    <location>
        <begin position="16"/>
        <end position="33"/>
    </location>
</feature>
<dbReference type="Pfam" id="PF00097">
    <property type="entry name" value="zf-C3HC4"/>
    <property type="match status" value="1"/>
</dbReference>
<feature type="region of interest" description="Disordered" evidence="13">
    <location>
        <begin position="332"/>
        <end position="485"/>
    </location>
</feature>
<evidence type="ECO:0000256" key="11">
    <source>
        <dbReference type="ARBA" id="ARBA00023136"/>
    </source>
</evidence>
<proteinExistence type="inferred from homology"/>
<reference evidence="16" key="1">
    <citation type="submission" date="2014-08" db="EMBL/GenBank/DDBJ databases">
        <authorList>
            <person name="Sharma Rahul"/>
            <person name="Thines Marco"/>
        </authorList>
    </citation>
    <scope>NUCLEOTIDE SEQUENCE</scope>
</reference>
<feature type="transmembrane region" description="Helical" evidence="14">
    <location>
        <begin position="80"/>
        <end position="99"/>
    </location>
</feature>
<dbReference type="GO" id="GO:0000139">
    <property type="term" value="C:Golgi membrane"/>
    <property type="evidence" value="ECO:0007669"/>
    <property type="project" value="UniProtKB-SubCell"/>
</dbReference>
<keyword evidence="6 14" id="KW-0812">Transmembrane</keyword>
<dbReference type="InterPro" id="IPR018957">
    <property type="entry name" value="Znf_C3HC4_RING-type"/>
</dbReference>
<feature type="compositionally biased region" description="Basic and acidic residues" evidence="13">
    <location>
        <begin position="437"/>
        <end position="451"/>
    </location>
</feature>
<dbReference type="PROSITE" id="PS50089">
    <property type="entry name" value="ZF_RING_2"/>
    <property type="match status" value="1"/>
</dbReference>
<evidence type="ECO:0000259" key="15">
    <source>
        <dbReference type="PROSITE" id="PS50089"/>
    </source>
</evidence>
<evidence type="ECO:0000313" key="16">
    <source>
        <dbReference type="EMBL" id="CED84897.1"/>
    </source>
</evidence>
<evidence type="ECO:0000256" key="13">
    <source>
        <dbReference type="SAM" id="MobiDB-lite"/>
    </source>
</evidence>
<feature type="transmembrane region" description="Helical" evidence="14">
    <location>
        <begin position="194"/>
        <end position="215"/>
    </location>
</feature>
<keyword evidence="8 12" id="KW-0863">Zinc-finger</keyword>
<dbReference type="AlphaFoldDB" id="A0A0F7SRS7"/>
<feature type="transmembrane region" description="Helical" evidence="14">
    <location>
        <begin position="105"/>
        <end position="123"/>
    </location>
</feature>
<accession>A0A0F7SRS7</accession>
<evidence type="ECO:0000256" key="5">
    <source>
        <dbReference type="ARBA" id="ARBA00020687"/>
    </source>
</evidence>
<keyword evidence="10 14" id="KW-1133">Transmembrane helix</keyword>
<evidence type="ECO:0000256" key="8">
    <source>
        <dbReference type="ARBA" id="ARBA00022771"/>
    </source>
</evidence>
<feature type="compositionally biased region" description="Polar residues" evidence="13">
    <location>
        <begin position="411"/>
        <end position="428"/>
    </location>
</feature>
<comment type="similarity">
    <text evidence="3">Belongs to the TVP23 family.</text>
</comment>
<dbReference type="PROSITE" id="PS00518">
    <property type="entry name" value="ZF_RING_1"/>
    <property type="match status" value="1"/>
</dbReference>
<dbReference type="EMBL" id="LN483166">
    <property type="protein sequence ID" value="CED84897.1"/>
    <property type="molecule type" value="Genomic_DNA"/>
</dbReference>
<comment type="subcellular location">
    <subcellularLocation>
        <location evidence="2">Golgi apparatus membrane</location>
        <topology evidence="2">Multi-pass membrane protein</topology>
    </subcellularLocation>
</comment>
<feature type="region of interest" description="Disordered" evidence="13">
    <location>
        <begin position="1"/>
        <end position="62"/>
    </location>
</feature>
<evidence type="ECO:0000256" key="6">
    <source>
        <dbReference type="ARBA" id="ARBA00022692"/>
    </source>
</evidence>
<evidence type="ECO:0000256" key="9">
    <source>
        <dbReference type="ARBA" id="ARBA00022833"/>
    </source>
</evidence>
<evidence type="ECO:0000256" key="10">
    <source>
        <dbReference type="ARBA" id="ARBA00022989"/>
    </source>
</evidence>
<dbReference type="InterPro" id="IPR013083">
    <property type="entry name" value="Znf_RING/FYVE/PHD"/>
</dbReference>
<comment type="function">
    <text evidence="1">Golgi membrane protein involved in vesicular trafficking.</text>
</comment>
<evidence type="ECO:0000256" key="2">
    <source>
        <dbReference type="ARBA" id="ARBA00004653"/>
    </source>
</evidence>
<feature type="compositionally biased region" description="Pro residues" evidence="13">
    <location>
        <begin position="346"/>
        <end position="355"/>
    </location>
</feature>
<dbReference type="PANTHER" id="PTHR13019:SF7">
    <property type="entry name" value="GOLGI APPARATUS MEMBRANE PROTEIN TVP23"/>
    <property type="match status" value="1"/>
</dbReference>
<evidence type="ECO:0000256" key="14">
    <source>
        <dbReference type="SAM" id="Phobius"/>
    </source>
</evidence>
<dbReference type="Gene3D" id="3.30.40.10">
    <property type="entry name" value="Zinc/RING finger domain, C3HC4 (zinc finger)"/>
    <property type="match status" value="1"/>
</dbReference>
<dbReference type="GO" id="GO:0016192">
    <property type="term" value="P:vesicle-mediated transport"/>
    <property type="evidence" value="ECO:0007669"/>
    <property type="project" value="TreeGrafter"/>
</dbReference>
<dbReference type="GO" id="GO:0008270">
    <property type="term" value="F:zinc ion binding"/>
    <property type="evidence" value="ECO:0007669"/>
    <property type="project" value="UniProtKB-KW"/>
</dbReference>
<dbReference type="PANTHER" id="PTHR13019">
    <property type="entry name" value="GOLGI APPARATUS MEMBRANE PROTEIN TVP23"/>
    <property type="match status" value="1"/>
</dbReference>
<protein>
    <recommendedName>
        <fullName evidence="4">Golgi apparatus membrane protein TVP23</fullName>
    </recommendedName>
    <alternativeName>
        <fullName evidence="5">Golgi apparatus membrane protein tvp23</fullName>
    </alternativeName>
</protein>
<feature type="transmembrane region" description="Helical" evidence="14">
    <location>
        <begin position="167"/>
        <end position="188"/>
    </location>
</feature>
<organism evidence="16">
    <name type="scientific">Phaffia rhodozyma</name>
    <name type="common">Yeast</name>
    <name type="synonym">Xanthophyllomyces dendrorhous</name>
    <dbReference type="NCBI Taxonomy" id="264483"/>
    <lineage>
        <taxon>Eukaryota</taxon>
        <taxon>Fungi</taxon>
        <taxon>Dikarya</taxon>
        <taxon>Basidiomycota</taxon>
        <taxon>Agaricomycotina</taxon>
        <taxon>Tremellomycetes</taxon>
        <taxon>Cystofilobasidiales</taxon>
        <taxon>Mrakiaceae</taxon>
        <taxon>Phaffia</taxon>
    </lineage>
</organism>
<evidence type="ECO:0000256" key="3">
    <source>
        <dbReference type="ARBA" id="ARBA00005467"/>
    </source>
</evidence>
<dbReference type="SUPFAM" id="SSF57850">
    <property type="entry name" value="RING/U-box"/>
    <property type="match status" value="1"/>
</dbReference>
<name>A0A0F7SRS7_PHARH</name>
<keyword evidence="7" id="KW-0479">Metal-binding</keyword>
<keyword evidence="9" id="KW-0862">Zinc</keyword>
<evidence type="ECO:0000256" key="7">
    <source>
        <dbReference type="ARBA" id="ARBA00022723"/>
    </source>
</evidence>
<dbReference type="SMART" id="SM00184">
    <property type="entry name" value="RING"/>
    <property type="match status" value="1"/>
</dbReference>
<dbReference type="InterPro" id="IPR008564">
    <property type="entry name" value="TVP23-like"/>
</dbReference>